<evidence type="ECO:0000313" key="12">
    <source>
        <dbReference type="Proteomes" id="UP000004080"/>
    </source>
</evidence>
<comment type="catalytic activity">
    <reaction evidence="1 9">
        <text>1-(2-carboxyphenylamino)-1-deoxy-D-ribulose 5-phosphate + H(+) = (1S,2R)-1-C-(indol-3-yl)glycerol 3-phosphate + CO2 + H2O</text>
        <dbReference type="Rhea" id="RHEA:23476"/>
        <dbReference type="ChEBI" id="CHEBI:15377"/>
        <dbReference type="ChEBI" id="CHEBI:15378"/>
        <dbReference type="ChEBI" id="CHEBI:16526"/>
        <dbReference type="ChEBI" id="CHEBI:58613"/>
        <dbReference type="ChEBI" id="CHEBI:58866"/>
        <dbReference type="EC" id="4.1.1.48"/>
    </reaction>
</comment>
<dbReference type="PROSITE" id="PS00614">
    <property type="entry name" value="IGPS"/>
    <property type="match status" value="1"/>
</dbReference>
<dbReference type="GO" id="GO:0004640">
    <property type="term" value="F:phosphoribosylanthranilate isomerase activity"/>
    <property type="evidence" value="ECO:0007669"/>
    <property type="project" value="TreeGrafter"/>
</dbReference>
<sequence>MILQQILDVKKEEVKKLDRASFHGKQNKKVSLYEAIAAGSHHPALIAEVKKASPSKGLIKEHFVPTEIAAAYEQAGASAISVLTDESFFQGHRADLVAVKQMVSLPVLRKDFIIDEVQIAESAHIGADAILLIAAALEPQKLHELYNEAHAYGLDCLVEVHSVQEVEQVLKEFTPTLIGINNRDLHSFHTDVAHTGEIIQHIPTSILTVSESGIATPEDLRYLREHGVHAVLIGETLMRAATPEEGIAQLYV</sequence>
<dbReference type="Pfam" id="PF00218">
    <property type="entry name" value="IGPS"/>
    <property type="match status" value="1"/>
</dbReference>
<dbReference type="PANTHER" id="PTHR22854">
    <property type="entry name" value="TRYPTOPHAN BIOSYNTHESIS PROTEIN"/>
    <property type="match status" value="1"/>
</dbReference>
<keyword evidence="7 9" id="KW-0057">Aromatic amino acid biosynthesis</keyword>
<dbReference type="EMBL" id="AKKV01000020">
    <property type="protein sequence ID" value="EIT86594.1"/>
    <property type="molecule type" value="Genomic_DNA"/>
</dbReference>
<dbReference type="NCBIfam" id="NF001377">
    <property type="entry name" value="PRK00278.2-4"/>
    <property type="match status" value="1"/>
</dbReference>
<comment type="pathway">
    <text evidence="2 9">Amino-acid biosynthesis; L-tryptophan biosynthesis; L-tryptophan from chorismate: step 4/5.</text>
</comment>
<comment type="similarity">
    <text evidence="3 9">Belongs to the TrpC family.</text>
</comment>
<dbReference type="InterPro" id="IPR013798">
    <property type="entry name" value="Indole-3-glycerol_P_synth_dom"/>
</dbReference>
<dbReference type="SUPFAM" id="SSF51366">
    <property type="entry name" value="Ribulose-phoshate binding barrel"/>
    <property type="match status" value="1"/>
</dbReference>
<dbReference type="Gene3D" id="3.20.20.70">
    <property type="entry name" value="Aldolase class I"/>
    <property type="match status" value="1"/>
</dbReference>
<keyword evidence="12" id="KW-1185">Reference proteome</keyword>
<comment type="caution">
    <text evidence="11">The sequence shown here is derived from an EMBL/GenBank/DDBJ whole genome shotgun (WGS) entry which is preliminary data.</text>
</comment>
<dbReference type="AlphaFoldDB" id="I8ALT6"/>
<keyword evidence="6 9" id="KW-0822">Tryptophan biosynthesis</keyword>
<organism evidence="11 12">
    <name type="scientific">Fictibacillus macauensis ZFHKF-1</name>
    <dbReference type="NCBI Taxonomy" id="1196324"/>
    <lineage>
        <taxon>Bacteria</taxon>
        <taxon>Bacillati</taxon>
        <taxon>Bacillota</taxon>
        <taxon>Bacilli</taxon>
        <taxon>Bacillales</taxon>
        <taxon>Fictibacillaceae</taxon>
        <taxon>Fictibacillus</taxon>
    </lineage>
</organism>
<dbReference type="InterPro" id="IPR013785">
    <property type="entry name" value="Aldolase_TIM"/>
</dbReference>
<evidence type="ECO:0000256" key="9">
    <source>
        <dbReference type="HAMAP-Rule" id="MF_00134"/>
    </source>
</evidence>
<reference evidence="11 12" key="1">
    <citation type="journal article" date="2012" name="J. Bacteriol.">
        <title>Genome of Bacillus macauensis ZFHKF-1, a Long-Chain-Forming Bacterium.</title>
        <authorList>
            <person name="Cai L."/>
            <person name="Zhang T."/>
        </authorList>
    </citation>
    <scope>NUCLEOTIDE SEQUENCE [LARGE SCALE GENOMIC DNA]</scope>
    <source>
        <strain evidence="11 12">ZFHKF-1</strain>
    </source>
</reference>
<dbReference type="UniPathway" id="UPA00035">
    <property type="reaction ID" value="UER00043"/>
</dbReference>
<dbReference type="InterPro" id="IPR001468">
    <property type="entry name" value="Indole-3-GlycerolPSynthase_CS"/>
</dbReference>
<evidence type="ECO:0000259" key="10">
    <source>
        <dbReference type="Pfam" id="PF00218"/>
    </source>
</evidence>
<name>I8ALT6_9BACL</name>
<accession>I8ALT6</accession>
<keyword evidence="5 9" id="KW-0210">Decarboxylase</keyword>
<dbReference type="Proteomes" id="UP000004080">
    <property type="component" value="Unassembled WGS sequence"/>
</dbReference>
<evidence type="ECO:0000256" key="4">
    <source>
        <dbReference type="ARBA" id="ARBA00022605"/>
    </source>
</evidence>
<evidence type="ECO:0000256" key="1">
    <source>
        <dbReference type="ARBA" id="ARBA00001633"/>
    </source>
</evidence>
<keyword evidence="4 9" id="KW-0028">Amino-acid biosynthesis</keyword>
<dbReference type="InterPro" id="IPR045186">
    <property type="entry name" value="Indole-3-glycerol_P_synth"/>
</dbReference>
<dbReference type="GO" id="GO:0000162">
    <property type="term" value="P:L-tryptophan biosynthetic process"/>
    <property type="evidence" value="ECO:0007669"/>
    <property type="project" value="UniProtKB-UniRule"/>
</dbReference>
<dbReference type="STRING" id="1196324.A374_03449"/>
<evidence type="ECO:0000256" key="8">
    <source>
        <dbReference type="ARBA" id="ARBA00023239"/>
    </source>
</evidence>
<dbReference type="InterPro" id="IPR011060">
    <property type="entry name" value="RibuloseP-bd_barrel"/>
</dbReference>
<evidence type="ECO:0000256" key="7">
    <source>
        <dbReference type="ARBA" id="ARBA00023141"/>
    </source>
</evidence>
<dbReference type="GO" id="GO:0004425">
    <property type="term" value="F:indole-3-glycerol-phosphate synthase activity"/>
    <property type="evidence" value="ECO:0007669"/>
    <property type="project" value="UniProtKB-UniRule"/>
</dbReference>
<evidence type="ECO:0000313" key="11">
    <source>
        <dbReference type="EMBL" id="EIT86594.1"/>
    </source>
</evidence>
<dbReference type="PATRIC" id="fig|1196324.3.peg.698"/>
<dbReference type="eggNOG" id="COG0134">
    <property type="taxonomic scope" value="Bacteria"/>
</dbReference>
<gene>
    <name evidence="9 11" type="primary">trpC</name>
    <name evidence="11" type="ORF">A374_03449</name>
</gene>
<evidence type="ECO:0000256" key="3">
    <source>
        <dbReference type="ARBA" id="ARBA00008737"/>
    </source>
</evidence>
<dbReference type="CDD" id="cd00331">
    <property type="entry name" value="IGPS"/>
    <property type="match status" value="1"/>
</dbReference>
<evidence type="ECO:0000256" key="6">
    <source>
        <dbReference type="ARBA" id="ARBA00022822"/>
    </source>
</evidence>
<keyword evidence="8 9" id="KW-0456">Lyase</keyword>
<evidence type="ECO:0000256" key="2">
    <source>
        <dbReference type="ARBA" id="ARBA00004696"/>
    </source>
</evidence>
<dbReference type="FunFam" id="3.20.20.70:FF:000024">
    <property type="entry name" value="Indole-3-glycerol phosphate synthase"/>
    <property type="match status" value="1"/>
</dbReference>
<protein>
    <recommendedName>
        <fullName evidence="9">Indole-3-glycerol phosphate synthase</fullName>
        <shortName evidence="9">IGPS</shortName>
        <ecNumber evidence="9">4.1.1.48</ecNumber>
    </recommendedName>
</protein>
<proteinExistence type="inferred from homology"/>
<dbReference type="EC" id="4.1.1.48" evidence="9"/>
<dbReference type="PANTHER" id="PTHR22854:SF2">
    <property type="entry name" value="INDOLE-3-GLYCEROL-PHOSPHATE SYNTHASE"/>
    <property type="match status" value="1"/>
</dbReference>
<dbReference type="HAMAP" id="MF_00134_B">
    <property type="entry name" value="IGPS_B"/>
    <property type="match status" value="1"/>
</dbReference>
<evidence type="ECO:0000256" key="5">
    <source>
        <dbReference type="ARBA" id="ARBA00022793"/>
    </source>
</evidence>
<feature type="domain" description="Indole-3-glycerol phosphate synthase" evidence="10">
    <location>
        <begin position="4"/>
        <end position="249"/>
    </location>
</feature>